<dbReference type="AlphaFoldDB" id="A0A834W3Q8"/>
<proteinExistence type="predicted"/>
<evidence type="ECO:0000313" key="1">
    <source>
        <dbReference type="EMBL" id="KAF7808280.1"/>
    </source>
</evidence>
<reference evidence="1" key="1">
    <citation type="submission" date="2020-09" db="EMBL/GenBank/DDBJ databases">
        <title>Genome-Enabled Discovery of Anthraquinone Biosynthesis in Senna tora.</title>
        <authorList>
            <person name="Kang S.-H."/>
            <person name="Pandey R.P."/>
            <person name="Lee C.-M."/>
            <person name="Sim J.-S."/>
            <person name="Jeong J.-T."/>
            <person name="Choi B.-S."/>
            <person name="Jung M."/>
            <person name="Ginzburg D."/>
            <person name="Zhao K."/>
            <person name="Won S.Y."/>
            <person name="Oh T.-J."/>
            <person name="Yu Y."/>
            <person name="Kim N.-H."/>
            <person name="Lee O.R."/>
            <person name="Lee T.-H."/>
            <person name="Bashyal P."/>
            <person name="Kim T.-S."/>
            <person name="Lee W.-H."/>
            <person name="Kawkins C."/>
            <person name="Kim C.-K."/>
            <person name="Kim J.S."/>
            <person name="Ahn B.O."/>
            <person name="Rhee S.Y."/>
            <person name="Sohng J.K."/>
        </authorList>
    </citation>
    <scope>NUCLEOTIDE SEQUENCE</scope>
    <source>
        <tissue evidence="1">Leaf</tissue>
    </source>
</reference>
<name>A0A834W3Q8_9FABA</name>
<accession>A0A834W3Q8</accession>
<gene>
    <name evidence="1" type="ORF">G2W53_035023</name>
</gene>
<comment type="caution">
    <text evidence="1">The sequence shown here is derived from an EMBL/GenBank/DDBJ whole genome shotgun (WGS) entry which is preliminary data.</text>
</comment>
<protein>
    <submittedName>
        <fullName evidence="1">Uncharacterized protein</fullName>
    </submittedName>
</protein>
<organism evidence="1 2">
    <name type="scientific">Senna tora</name>
    <dbReference type="NCBI Taxonomy" id="362788"/>
    <lineage>
        <taxon>Eukaryota</taxon>
        <taxon>Viridiplantae</taxon>
        <taxon>Streptophyta</taxon>
        <taxon>Embryophyta</taxon>
        <taxon>Tracheophyta</taxon>
        <taxon>Spermatophyta</taxon>
        <taxon>Magnoliopsida</taxon>
        <taxon>eudicotyledons</taxon>
        <taxon>Gunneridae</taxon>
        <taxon>Pentapetalae</taxon>
        <taxon>rosids</taxon>
        <taxon>fabids</taxon>
        <taxon>Fabales</taxon>
        <taxon>Fabaceae</taxon>
        <taxon>Caesalpinioideae</taxon>
        <taxon>Cassia clade</taxon>
        <taxon>Senna</taxon>
    </lineage>
</organism>
<dbReference type="EMBL" id="JAAIUW010000011">
    <property type="protein sequence ID" value="KAF7808280.1"/>
    <property type="molecule type" value="Genomic_DNA"/>
</dbReference>
<keyword evidence="2" id="KW-1185">Reference proteome</keyword>
<dbReference type="Proteomes" id="UP000634136">
    <property type="component" value="Unassembled WGS sequence"/>
</dbReference>
<evidence type="ECO:0000313" key="2">
    <source>
        <dbReference type="Proteomes" id="UP000634136"/>
    </source>
</evidence>
<sequence>MATSTHTHLKYKIRAISTNLIQPAREGENRNRNKVPRRLG</sequence>